<feature type="region of interest" description="Disordered" evidence="1">
    <location>
        <begin position="81"/>
        <end position="104"/>
    </location>
</feature>
<dbReference type="PANTHER" id="PTHR37402">
    <property type="entry name" value="GRAM DOMAIN-CONTAINING PROTEIN 4"/>
    <property type="match status" value="1"/>
</dbReference>
<proteinExistence type="predicted"/>
<dbReference type="EMBL" id="QZAO01000840">
    <property type="protein sequence ID" value="THW57337.1"/>
    <property type="molecule type" value="Genomic_DNA"/>
</dbReference>
<evidence type="ECO:0000313" key="3">
    <source>
        <dbReference type="EMBL" id="THW57337.1"/>
    </source>
</evidence>
<evidence type="ECO:0000313" key="4">
    <source>
        <dbReference type="Proteomes" id="UP000308802"/>
    </source>
</evidence>
<dbReference type="GO" id="GO:0006915">
    <property type="term" value="P:apoptotic process"/>
    <property type="evidence" value="ECO:0007669"/>
    <property type="project" value="InterPro"/>
</dbReference>
<dbReference type="AlphaFoldDB" id="A0A4S8YZM1"/>
<evidence type="ECO:0000256" key="1">
    <source>
        <dbReference type="SAM" id="MobiDB-lite"/>
    </source>
</evidence>
<feature type="region of interest" description="Disordered" evidence="1">
    <location>
        <begin position="19"/>
        <end position="41"/>
    </location>
</feature>
<evidence type="ECO:0000256" key="2">
    <source>
        <dbReference type="SAM" id="Phobius"/>
    </source>
</evidence>
<feature type="compositionally biased region" description="Polar residues" evidence="1">
    <location>
        <begin position="19"/>
        <end position="29"/>
    </location>
</feature>
<dbReference type="PANTHER" id="PTHR37402:SF1">
    <property type="entry name" value="GRAM DOMAIN-CONTAINING PROTEIN 4"/>
    <property type="match status" value="1"/>
</dbReference>
<keyword evidence="2" id="KW-0472">Membrane</keyword>
<comment type="caution">
    <text evidence="3">The sequence shown here is derived from an EMBL/GenBank/DDBJ whole genome shotgun (WGS) entry which is preliminary data.</text>
</comment>
<feature type="compositionally biased region" description="Basic and acidic residues" evidence="1">
    <location>
        <begin position="89"/>
        <end position="98"/>
    </location>
</feature>
<dbReference type="Proteomes" id="UP000308802">
    <property type="component" value="Unassembled WGS sequence"/>
</dbReference>
<accession>A0A4S8YZM1</accession>
<protein>
    <submittedName>
        <fullName evidence="3">Uncharacterized protein</fullName>
    </submittedName>
</protein>
<feature type="transmembrane region" description="Helical" evidence="2">
    <location>
        <begin position="420"/>
        <end position="440"/>
    </location>
</feature>
<keyword evidence="2" id="KW-1133">Transmembrane helix</keyword>
<gene>
    <name evidence="3" type="ORF">D6D19_10540</name>
</gene>
<sequence>MADLHNDNIVALDRAAIKQSGQVQPSNQELPHPSPLPHSGYRVRRSFDEHRHAAAAKFRKALHINDPSNVRLGVEAHPILAKESTPEPCKSRLDHESSNSEQSTVDRLLHNPIDTIKDKISAQGSHQAAANVATVEISHGQEVELVKAQDRVEQAETNDEKITAVHERDWLVKERQNTYVRWTMDRHVTQCRPLPRDAFVRKSRSDFEHKTIDEGTVIDWKAYGTHLLQYYAQQYGGQYIGHGSSPPAPTKESIMPNVERIIIASAPFQSLIMAARKVYRWEDPKATLGYLILYVASLYWDLLLSGMKANISKLSTIVYMVMSRQLFGKTIKEVRTDLERTEDQDQTAYTLTEYIEKQGGGSWVEKLQEDLGPWLMIQLCDVADLFEILRKYGRHHCPSQSFDTDMFPSFYEWRVPGRTVATLSIFLLTIVITTFVPTYYLIKSSALGAGMVFFGLFPLASNFPDYRLLASIPRRVFWNIPTHAEWAVKSLQAEGSRYRHDTQTGLGNSANTDYGFYPAHLSKDKGRLIISASSMRFETNIGHRLTWSIDYTNIAKLEKLDRVKSKVIPGGGSGKDLRIASNLADVEGEAILKDMEDRDQAFSQIVGFSEITWQIVW</sequence>
<keyword evidence="2" id="KW-0812">Transmembrane</keyword>
<organism evidence="3 4">
    <name type="scientific">Aureobasidium pullulans</name>
    <name type="common">Black yeast</name>
    <name type="synonym">Pullularia pullulans</name>
    <dbReference type="NCBI Taxonomy" id="5580"/>
    <lineage>
        <taxon>Eukaryota</taxon>
        <taxon>Fungi</taxon>
        <taxon>Dikarya</taxon>
        <taxon>Ascomycota</taxon>
        <taxon>Pezizomycotina</taxon>
        <taxon>Dothideomycetes</taxon>
        <taxon>Dothideomycetidae</taxon>
        <taxon>Dothideales</taxon>
        <taxon>Saccotheciaceae</taxon>
        <taxon>Aureobasidium</taxon>
    </lineage>
</organism>
<reference evidence="3 4" key="1">
    <citation type="submission" date="2018-10" db="EMBL/GenBank/DDBJ databases">
        <title>Fifty Aureobasidium pullulans genomes reveal a recombining polyextremotolerant generalist.</title>
        <authorList>
            <person name="Gostincar C."/>
            <person name="Turk M."/>
            <person name="Zajc J."/>
            <person name="Gunde-Cimerman N."/>
        </authorList>
    </citation>
    <scope>NUCLEOTIDE SEQUENCE [LARGE SCALE GENOMIC DNA]</scope>
    <source>
        <strain evidence="3 4">EXF-10659</strain>
    </source>
</reference>
<dbReference type="InterPro" id="IPR037847">
    <property type="entry name" value="GRAMDC4"/>
</dbReference>
<name>A0A4S8YZM1_AURPU</name>